<dbReference type="EMBL" id="CP019911">
    <property type="protein sequence ID" value="AQW29021.1"/>
    <property type="molecule type" value="Genomic_DNA"/>
</dbReference>
<gene>
    <name evidence="1" type="ORF">B0B51_02625</name>
</gene>
<proteinExistence type="predicted"/>
<evidence type="ECO:0000313" key="2">
    <source>
        <dbReference type="Proteomes" id="UP000189628"/>
    </source>
</evidence>
<dbReference type="AlphaFoldDB" id="A0A1U9VG19"/>
<reference evidence="1 2" key="1">
    <citation type="submission" date="2017-02" db="EMBL/GenBank/DDBJ databases">
        <title>Blood Disease Bacterium A2-HR MARDI.</title>
        <authorList>
            <person name="Badrun R."/>
            <person name="Abu Bakar N."/>
            <person name="Laboh R."/>
        </authorList>
    </citation>
    <scope>NUCLEOTIDE SEQUENCE [LARGE SCALE GENOMIC DNA]</scope>
    <source>
        <strain evidence="1 2">A2-HR MARDI</strain>
    </source>
</reference>
<dbReference type="Proteomes" id="UP000189628">
    <property type="component" value="Chromosome"/>
</dbReference>
<sequence length="67" mass="7500">MALRYEVWLAEGGMRPTQLLLKFATKEEAAASKSLDQVIVGKNDAILLIDTETRSQVPLRMGDEWPP</sequence>
<organism evidence="1 2">
    <name type="scientific">blood disease bacterium A2-HR MARDI</name>
    <dbReference type="NCBI Taxonomy" id="1944648"/>
    <lineage>
        <taxon>Bacteria</taxon>
        <taxon>Pseudomonadati</taxon>
        <taxon>Pseudomonadota</taxon>
        <taxon>Betaproteobacteria</taxon>
        <taxon>Burkholderiales</taxon>
        <taxon>Burkholderiaceae</taxon>
        <taxon>Ralstonia</taxon>
        <taxon>Ralstonia solanacearum species complex</taxon>
    </lineage>
</organism>
<accession>A0A1U9VG19</accession>
<dbReference type="RefSeq" id="WP_078221779.1">
    <property type="nucleotide sequence ID" value="NZ_CP019911.1"/>
</dbReference>
<evidence type="ECO:0000313" key="1">
    <source>
        <dbReference type="EMBL" id="AQW29021.1"/>
    </source>
</evidence>
<name>A0A1U9VG19_9RALS</name>
<protein>
    <submittedName>
        <fullName evidence="1">Uncharacterized protein</fullName>
    </submittedName>
</protein>